<evidence type="ECO:0000313" key="1">
    <source>
        <dbReference type="EMBL" id="QDU26036.1"/>
    </source>
</evidence>
<sequence>MKVATDLVRRAFSYEQQAARENFNHQIRLTSFDKRRRLG</sequence>
<keyword evidence="2" id="KW-1185">Reference proteome</keyword>
<dbReference type="KEGG" id="aagg:ETAA8_11080"/>
<dbReference type="EMBL" id="CP036274">
    <property type="protein sequence ID" value="QDU26036.1"/>
    <property type="molecule type" value="Genomic_DNA"/>
</dbReference>
<organism evidence="1 2">
    <name type="scientific">Anatilimnocola aggregata</name>
    <dbReference type="NCBI Taxonomy" id="2528021"/>
    <lineage>
        <taxon>Bacteria</taxon>
        <taxon>Pseudomonadati</taxon>
        <taxon>Planctomycetota</taxon>
        <taxon>Planctomycetia</taxon>
        <taxon>Pirellulales</taxon>
        <taxon>Pirellulaceae</taxon>
        <taxon>Anatilimnocola</taxon>
    </lineage>
</organism>
<accession>A0A517Y750</accession>
<dbReference type="Proteomes" id="UP000315017">
    <property type="component" value="Chromosome"/>
</dbReference>
<evidence type="ECO:0000313" key="2">
    <source>
        <dbReference type="Proteomes" id="UP000315017"/>
    </source>
</evidence>
<dbReference type="AlphaFoldDB" id="A0A517Y750"/>
<name>A0A517Y750_9BACT</name>
<gene>
    <name evidence="1" type="ORF">ETAA8_11080</name>
</gene>
<protein>
    <submittedName>
        <fullName evidence="1">Uncharacterized protein</fullName>
    </submittedName>
</protein>
<proteinExistence type="predicted"/>
<reference evidence="1 2" key="1">
    <citation type="submission" date="2019-02" db="EMBL/GenBank/DDBJ databases">
        <title>Deep-cultivation of Planctomycetes and their phenomic and genomic characterization uncovers novel biology.</title>
        <authorList>
            <person name="Wiegand S."/>
            <person name="Jogler M."/>
            <person name="Boedeker C."/>
            <person name="Pinto D."/>
            <person name="Vollmers J."/>
            <person name="Rivas-Marin E."/>
            <person name="Kohn T."/>
            <person name="Peeters S.H."/>
            <person name="Heuer A."/>
            <person name="Rast P."/>
            <person name="Oberbeckmann S."/>
            <person name="Bunk B."/>
            <person name="Jeske O."/>
            <person name="Meyerdierks A."/>
            <person name="Storesund J.E."/>
            <person name="Kallscheuer N."/>
            <person name="Luecker S."/>
            <person name="Lage O.M."/>
            <person name="Pohl T."/>
            <person name="Merkel B.J."/>
            <person name="Hornburger P."/>
            <person name="Mueller R.-W."/>
            <person name="Bruemmer F."/>
            <person name="Labrenz M."/>
            <person name="Spormann A.M."/>
            <person name="Op den Camp H."/>
            <person name="Overmann J."/>
            <person name="Amann R."/>
            <person name="Jetten M.S.M."/>
            <person name="Mascher T."/>
            <person name="Medema M.H."/>
            <person name="Devos D.P."/>
            <person name="Kaster A.-K."/>
            <person name="Ovreas L."/>
            <person name="Rohde M."/>
            <person name="Galperin M.Y."/>
            <person name="Jogler C."/>
        </authorList>
    </citation>
    <scope>NUCLEOTIDE SEQUENCE [LARGE SCALE GENOMIC DNA]</scope>
    <source>
        <strain evidence="1 2">ETA_A8</strain>
    </source>
</reference>